<dbReference type="InterPro" id="IPR021765">
    <property type="entry name" value="UstYa-like"/>
</dbReference>
<dbReference type="Pfam" id="PF11807">
    <property type="entry name" value="UstYa"/>
    <property type="match status" value="1"/>
</dbReference>
<sequence length="173" mass="18874">MVFSTASAEKPKYDEIPDSEGLPIAVARTRRNVYAVLCRYFTILLIGAGLGFTVGFYSSANYSTALSPPPAPPRPAGSQSIPLGTPIPHDVFGPRIAKVFVPDERYVGDSDKVNANWGELVKGHDAIYLENPEQYNLGKGIQAPFPLPDSLPASEKFYVISNLHQLHCVVSYH</sequence>
<proteinExistence type="inferred from homology"/>
<feature type="transmembrane region" description="Helical" evidence="2">
    <location>
        <begin position="37"/>
        <end position="57"/>
    </location>
</feature>
<protein>
    <recommendedName>
        <fullName evidence="5">Integral membrane protein 2</fullName>
    </recommendedName>
</protein>
<gene>
    <name evidence="3" type="ORF">Q9L58_009300</name>
</gene>
<reference evidence="3 4" key="1">
    <citation type="submission" date="2024-02" db="EMBL/GenBank/DDBJ databases">
        <title>Discinaceae phylogenomics.</title>
        <authorList>
            <person name="Dirks A.C."/>
            <person name="James T.Y."/>
        </authorList>
    </citation>
    <scope>NUCLEOTIDE SEQUENCE [LARGE SCALE GENOMIC DNA]</scope>
    <source>
        <strain evidence="3 4">ACD0624</strain>
    </source>
</reference>
<keyword evidence="2" id="KW-0812">Transmembrane</keyword>
<dbReference type="EMBL" id="JBBBZM010000206">
    <property type="protein sequence ID" value="KAL0631838.1"/>
    <property type="molecule type" value="Genomic_DNA"/>
</dbReference>
<name>A0ABR3G7P3_9PEZI</name>
<evidence type="ECO:0000313" key="4">
    <source>
        <dbReference type="Proteomes" id="UP001447188"/>
    </source>
</evidence>
<keyword evidence="4" id="KW-1185">Reference proteome</keyword>
<evidence type="ECO:0008006" key="5">
    <source>
        <dbReference type="Google" id="ProtNLM"/>
    </source>
</evidence>
<keyword evidence="2" id="KW-1133">Transmembrane helix</keyword>
<organism evidence="3 4">
    <name type="scientific">Discina gigas</name>
    <dbReference type="NCBI Taxonomy" id="1032678"/>
    <lineage>
        <taxon>Eukaryota</taxon>
        <taxon>Fungi</taxon>
        <taxon>Dikarya</taxon>
        <taxon>Ascomycota</taxon>
        <taxon>Pezizomycotina</taxon>
        <taxon>Pezizomycetes</taxon>
        <taxon>Pezizales</taxon>
        <taxon>Discinaceae</taxon>
        <taxon>Discina</taxon>
    </lineage>
</organism>
<evidence type="ECO:0000256" key="2">
    <source>
        <dbReference type="SAM" id="Phobius"/>
    </source>
</evidence>
<comment type="similarity">
    <text evidence="1">Belongs to the ustYa family.</text>
</comment>
<keyword evidence="2" id="KW-0472">Membrane</keyword>
<accession>A0ABR3G7P3</accession>
<dbReference type="Proteomes" id="UP001447188">
    <property type="component" value="Unassembled WGS sequence"/>
</dbReference>
<evidence type="ECO:0000313" key="3">
    <source>
        <dbReference type="EMBL" id="KAL0631838.1"/>
    </source>
</evidence>
<comment type="caution">
    <text evidence="3">The sequence shown here is derived from an EMBL/GenBank/DDBJ whole genome shotgun (WGS) entry which is preliminary data.</text>
</comment>
<evidence type="ECO:0000256" key="1">
    <source>
        <dbReference type="ARBA" id="ARBA00035112"/>
    </source>
</evidence>